<name>A0A0A9EG60_ARUDO</name>
<dbReference type="EMBL" id="GBRH01201035">
    <property type="protein sequence ID" value="JAD96860.1"/>
    <property type="molecule type" value="Transcribed_RNA"/>
</dbReference>
<accession>A0A0A9EG60</accession>
<sequence length="23" mass="2637">MVRNHSVKKMNLVYLTGNSKGFI</sequence>
<reference evidence="1" key="1">
    <citation type="submission" date="2014-09" db="EMBL/GenBank/DDBJ databases">
        <authorList>
            <person name="Magalhaes I.L.F."/>
            <person name="Oliveira U."/>
            <person name="Santos F.R."/>
            <person name="Vidigal T.H.D.A."/>
            <person name="Brescovit A.D."/>
            <person name="Santos A.J."/>
        </authorList>
    </citation>
    <scope>NUCLEOTIDE SEQUENCE</scope>
    <source>
        <tissue evidence="1">Shoot tissue taken approximately 20 cm above the soil surface</tissue>
    </source>
</reference>
<reference evidence="1" key="2">
    <citation type="journal article" date="2015" name="Data Brief">
        <title>Shoot transcriptome of the giant reed, Arundo donax.</title>
        <authorList>
            <person name="Barrero R.A."/>
            <person name="Guerrero F.D."/>
            <person name="Moolhuijzen P."/>
            <person name="Goolsby J.A."/>
            <person name="Tidwell J."/>
            <person name="Bellgard S.E."/>
            <person name="Bellgard M.I."/>
        </authorList>
    </citation>
    <scope>NUCLEOTIDE SEQUENCE</scope>
    <source>
        <tissue evidence="1">Shoot tissue taken approximately 20 cm above the soil surface</tissue>
    </source>
</reference>
<organism evidence="1">
    <name type="scientific">Arundo donax</name>
    <name type="common">Giant reed</name>
    <name type="synonym">Donax arundinaceus</name>
    <dbReference type="NCBI Taxonomy" id="35708"/>
    <lineage>
        <taxon>Eukaryota</taxon>
        <taxon>Viridiplantae</taxon>
        <taxon>Streptophyta</taxon>
        <taxon>Embryophyta</taxon>
        <taxon>Tracheophyta</taxon>
        <taxon>Spermatophyta</taxon>
        <taxon>Magnoliopsida</taxon>
        <taxon>Liliopsida</taxon>
        <taxon>Poales</taxon>
        <taxon>Poaceae</taxon>
        <taxon>PACMAD clade</taxon>
        <taxon>Arundinoideae</taxon>
        <taxon>Arundineae</taxon>
        <taxon>Arundo</taxon>
    </lineage>
</organism>
<protein>
    <submittedName>
        <fullName evidence="1">Uncharacterized protein</fullName>
    </submittedName>
</protein>
<dbReference type="AlphaFoldDB" id="A0A0A9EG60"/>
<evidence type="ECO:0000313" key="1">
    <source>
        <dbReference type="EMBL" id="JAD96860.1"/>
    </source>
</evidence>
<proteinExistence type="predicted"/>